<dbReference type="Gene3D" id="3.40.50.720">
    <property type="entry name" value="NAD(P)-binding Rossmann-like Domain"/>
    <property type="match status" value="1"/>
</dbReference>
<dbReference type="InterPro" id="IPR037115">
    <property type="entry name" value="Sirohaem_synt_dimer_dom_sf"/>
</dbReference>
<comment type="pathway">
    <text evidence="16">Cofactor biosynthesis; adenosylcobalamin biosynthesis; sirohydrochlorin from precorrin-2: step 1/1.</text>
</comment>
<dbReference type="EC" id="4.99.1.4" evidence="16"/>
<feature type="domain" description="Sirohaem synthase dimerisation" evidence="20">
    <location>
        <begin position="150"/>
        <end position="207"/>
    </location>
</feature>
<dbReference type="Gene3D" id="3.30.160.110">
    <property type="entry name" value="Siroheme synthase, domain 2"/>
    <property type="match status" value="1"/>
</dbReference>
<feature type="binding site" evidence="16">
    <location>
        <begin position="330"/>
        <end position="331"/>
    </location>
    <ligand>
        <name>S-adenosyl-L-methionine</name>
        <dbReference type="ChEBI" id="CHEBI:59789"/>
    </ligand>
</feature>
<evidence type="ECO:0000256" key="6">
    <source>
        <dbReference type="ARBA" id="ARBA00022679"/>
    </source>
</evidence>
<comment type="catalytic activity">
    <reaction evidence="14 16">
        <text>precorrin-2 + NAD(+) = sirohydrochlorin + NADH + 2 H(+)</text>
        <dbReference type="Rhea" id="RHEA:15613"/>
        <dbReference type="ChEBI" id="CHEBI:15378"/>
        <dbReference type="ChEBI" id="CHEBI:57540"/>
        <dbReference type="ChEBI" id="CHEBI:57945"/>
        <dbReference type="ChEBI" id="CHEBI:58351"/>
        <dbReference type="ChEBI" id="CHEBI:58827"/>
        <dbReference type="EC" id="1.3.1.76"/>
    </reaction>
</comment>
<dbReference type="UniPathway" id="UPA00148">
    <property type="reaction ID" value="UER00211"/>
</dbReference>
<dbReference type="GO" id="GO:0019354">
    <property type="term" value="P:siroheme biosynthetic process"/>
    <property type="evidence" value="ECO:0007669"/>
    <property type="project" value="UniProtKB-UniRule"/>
</dbReference>
<feature type="domain" description="Siroheme synthase central" evidence="21">
    <location>
        <begin position="124"/>
        <end position="145"/>
    </location>
</feature>
<comment type="pathway">
    <text evidence="15 16">Cofactor biosynthesis; adenosylcobalamin biosynthesis; precorrin-2 from uroporphyrinogen III: step 1/1.</text>
</comment>
<dbReference type="RefSeq" id="WP_157990083.1">
    <property type="nucleotide sequence ID" value="NZ_LR217720.1"/>
</dbReference>
<comment type="similarity">
    <text evidence="16">In the C-terminal section; belongs to the precorrin methyltransferase family.</text>
</comment>
<keyword evidence="3 16" id="KW-0597">Phosphoprotein</keyword>
<accession>A0A451DDG8</accession>
<keyword evidence="7 16" id="KW-0949">S-adenosyl-L-methionine</keyword>
<dbReference type="InterPro" id="IPR050161">
    <property type="entry name" value="Siro_Cobalamin_biosynth"/>
</dbReference>
<feature type="binding site" evidence="16">
    <location>
        <position position="224"/>
    </location>
    <ligand>
        <name>S-adenosyl-L-methionine</name>
        <dbReference type="ChEBI" id="CHEBI:59789"/>
    </ligand>
</feature>
<dbReference type="InterPro" id="IPR014776">
    <property type="entry name" value="4pyrrole_Mease_sub2"/>
</dbReference>
<reference evidence="22 23" key="1">
    <citation type="submission" date="2019-02" db="EMBL/GenBank/DDBJ databases">
        <authorList>
            <person name="Manzano-Marin A."/>
            <person name="Manzano-Marin A."/>
        </authorList>
    </citation>
    <scope>NUCLEOTIDE SEQUENCE [LARGE SCALE GENOMIC DNA]</scope>
    <source>
        <strain evidence="22 23">ErCilaricifoliae</strain>
    </source>
</reference>
<evidence type="ECO:0000256" key="5">
    <source>
        <dbReference type="ARBA" id="ARBA00022603"/>
    </source>
</evidence>
<comment type="catalytic activity">
    <reaction evidence="16">
        <text>siroheme + 2 H(+) = sirohydrochlorin + Fe(2+)</text>
        <dbReference type="Rhea" id="RHEA:24360"/>
        <dbReference type="ChEBI" id="CHEBI:15378"/>
        <dbReference type="ChEBI" id="CHEBI:29033"/>
        <dbReference type="ChEBI" id="CHEBI:58351"/>
        <dbReference type="ChEBI" id="CHEBI:60052"/>
        <dbReference type="EC" id="4.99.1.4"/>
    </reaction>
</comment>
<dbReference type="InterPro" id="IPR003043">
    <property type="entry name" value="Uropor_MeTrfase_CS"/>
</dbReference>
<protein>
    <recommendedName>
        <fullName evidence="16">Siroheme synthase</fullName>
    </recommendedName>
    <domain>
        <recommendedName>
            <fullName evidence="16">Uroporphyrinogen-III C-methyltransferase</fullName>
            <shortName evidence="16">Urogen III methylase</shortName>
            <ecNumber evidence="16">2.1.1.107</ecNumber>
        </recommendedName>
        <alternativeName>
            <fullName evidence="16">SUMT</fullName>
        </alternativeName>
        <alternativeName>
            <fullName evidence="16">Uroporphyrinogen III methylase</fullName>
            <shortName evidence="16">UROM</shortName>
        </alternativeName>
    </domain>
    <domain>
        <recommendedName>
            <fullName evidence="16">Precorrin-2 dehydrogenase</fullName>
            <ecNumber evidence="16">1.3.1.76</ecNumber>
        </recommendedName>
    </domain>
    <domain>
        <recommendedName>
            <fullName evidence="16">Sirohydrochlorin ferrochelatase</fullName>
            <ecNumber evidence="16">4.99.1.4</ecNumber>
        </recommendedName>
    </domain>
</protein>
<evidence type="ECO:0000256" key="7">
    <source>
        <dbReference type="ARBA" id="ARBA00022691"/>
    </source>
</evidence>
<feature type="modified residue" description="Phosphoserine" evidence="16">
    <location>
        <position position="128"/>
    </location>
</feature>
<dbReference type="Proteomes" id="UP000294418">
    <property type="component" value="Chromosome"/>
</dbReference>
<dbReference type="PANTHER" id="PTHR45790">
    <property type="entry name" value="SIROHEME SYNTHASE-RELATED"/>
    <property type="match status" value="1"/>
</dbReference>
<dbReference type="InterPro" id="IPR028281">
    <property type="entry name" value="Sirohaem_synthase_central"/>
</dbReference>
<feature type="binding site" evidence="16">
    <location>
        <begin position="22"/>
        <end position="23"/>
    </location>
    <ligand>
        <name>NAD(+)</name>
        <dbReference type="ChEBI" id="CHEBI:57540"/>
    </ligand>
</feature>
<keyword evidence="4 16" id="KW-0169">Cobalamin biosynthesis</keyword>
<dbReference type="EC" id="2.1.1.107" evidence="16"/>
<dbReference type="NCBIfam" id="NF004790">
    <property type="entry name" value="PRK06136.1"/>
    <property type="match status" value="1"/>
</dbReference>
<dbReference type="GO" id="GO:0032259">
    <property type="term" value="P:methylation"/>
    <property type="evidence" value="ECO:0007669"/>
    <property type="project" value="UniProtKB-KW"/>
</dbReference>
<keyword evidence="12 16" id="KW-0511">Multifunctional enzyme</keyword>
<name>A0A451DDG8_9GAMM</name>
<dbReference type="Pfam" id="PF14824">
    <property type="entry name" value="Sirohm_synth_M"/>
    <property type="match status" value="1"/>
</dbReference>
<dbReference type="NCBIfam" id="NF007922">
    <property type="entry name" value="PRK10637.1"/>
    <property type="match status" value="1"/>
</dbReference>
<comment type="similarity">
    <text evidence="16">In the N-terminal section; belongs to the precorrin-2 dehydrogenase / sirohydrochlorin ferrochelatase family.</text>
</comment>
<dbReference type="InterPro" id="IPR006366">
    <property type="entry name" value="CobA/CysG_C"/>
</dbReference>
<dbReference type="InterPro" id="IPR006367">
    <property type="entry name" value="Sirohaem_synthase_N"/>
</dbReference>
<keyword evidence="8 16" id="KW-0560">Oxidoreductase</keyword>
<dbReference type="Gene3D" id="3.30.950.10">
    <property type="entry name" value="Methyltransferase, Cobalt-precorrin-4 Transmethylase, Domain 2"/>
    <property type="match status" value="1"/>
</dbReference>
<comment type="similarity">
    <text evidence="2 18">Belongs to the precorrin methyltransferase family.</text>
</comment>
<organism evidence="22 23">
    <name type="scientific">Candidatus Erwinia haradaeae</name>
    <dbReference type="NCBI Taxonomy" id="1922217"/>
    <lineage>
        <taxon>Bacteria</taxon>
        <taxon>Pseudomonadati</taxon>
        <taxon>Pseudomonadota</taxon>
        <taxon>Gammaproteobacteria</taxon>
        <taxon>Enterobacterales</taxon>
        <taxon>Erwiniaceae</taxon>
        <taxon>Erwinia</taxon>
    </lineage>
</organism>
<dbReference type="FunFam" id="3.30.950.10:FF:000001">
    <property type="entry name" value="Siroheme synthase"/>
    <property type="match status" value="1"/>
</dbReference>
<comment type="function">
    <text evidence="16">Multifunctional enzyme that catalyzes the SAM-dependent methylations of uroporphyrinogen III at position C-2 and C-7 to form precorrin-2 via precorrin-1. Then it catalyzes the NAD-dependent ring dehydrogenation of precorrin-2 to yield sirohydrochlorin. Finally, it catalyzes the ferrochelation of sirohydrochlorin to yield siroheme.</text>
</comment>
<evidence type="ECO:0000256" key="2">
    <source>
        <dbReference type="ARBA" id="ARBA00005879"/>
    </source>
</evidence>
<evidence type="ECO:0000256" key="4">
    <source>
        <dbReference type="ARBA" id="ARBA00022573"/>
    </source>
</evidence>
<evidence type="ECO:0000256" key="8">
    <source>
        <dbReference type="ARBA" id="ARBA00023002"/>
    </source>
</evidence>
<evidence type="ECO:0000256" key="1">
    <source>
        <dbReference type="ARBA" id="ARBA00005010"/>
    </source>
</evidence>
<evidence type="ECO:0000256" key="3">
    <source>
        <dbReference type="ARBA" id="ARBA00022553"/>
    </source>
</evidence>
<evidence type="ECO:0000256" key="14">
    <source>
        <dbReference type="ARBA" id="ARBA00047561"/>
    </source>
</evidence>
<dbReference type="UniPathway" id="UPA00262">
    <property type="reaction ID" value="UER00211"/>
</dbReference>
<dbReference type="HAMAP" id="MF_01646">
    <property type="entry name" value="Siroheme_synth"/>
    <property type="match status" value="1"/>
</dbReference>
<dbReference type="Pfam" id="PF00590">
    <property type="entry name" value="TP_methylase"/>
    <property type="match status" value="1"/>
</dbReference>
<dbReference type="GO" id="GO:0051266">
    <property type="term" value="F:sirohydrochlorin ferrochelatase activity"/>
    <property type="evidence" value="ECO:0007669"/>
    <property type="project" value="UniProtKB-EC"/>
</dbReference>
<dbReference type="FunFam" id="3.30.160.110:FF:000001">
    <property type="entry name" value="Siroheme synthase"/>
    <property type="match status" value="1"/>
</dbReference>
<dbReference type="InterPro" id="IPR035996">
    <property type="entry name" value="4pyrrol_Methylase_sf"/>
</dbReference>
<dbReference type="FunFam" id="3.40.1010.10:FF:000001">
    <property type="entry name" value="Siroheme synthase"/>
    <property type="match status" value="1"/>
</dbReference>
<keyword evidence="9 16" id="KW-0520">NAD</keyword>
<gene>
    <name evidence="16 22" type="primary">cysG</name>
    <name evidence="22" type="ORF">ERCILAFE3058_619</name>
</gene>
<dbReference type="SUPFAM" id="SSF75615">
    <property type="entry name" value="Siroheme synthase middle domains-like"/>
    <property type="match status" value="1"/>
</dbReference>
<feature type="binding site" evidence="16">
    <location>
        <position position="411"/>
    </location>
    <ligand>
        <name>S-adenosyl-L-methionine</name>
        <dbReference type="ChEBI" id="CHEBI:59789"/>
    </ligand>
</feature>
<feature type="binding site" evidence="16">
    <location>
        <position position="382"/>
    </location>
    <ligand>
        <name>S-adenosyl-L-methionine</name>
        <dbReference type="ChEBI" id="CHEBI:59789"/>
    </ligand>
</feature>
<dbReference type="SUPFAM" id="SSF51735">
    <property type="entry name" value="NAD(P)-binding Rossmann-fold domains"/>
    <property type="match status" value="1"/>
</dbReference>
<feature type="active site" description="Proton acceptor" evidence="16 17">
    <location>
        <position position="247"/>
    </location>
</feature>
<evidence type="ECO:0000259" key="21">
    <source>
        <dbReference type="Pfam" id="PF14824"/>
    </source>
</evidence>
<dbReference type="Gene3D" id="1.10.8.210">
    <property type="entry name" value="Sirohaem synthase, dimerisation domain"/>
    <property type="match status" value="1"/>
</dbReference>
<feature type="active site" description="Proton donor" evidence="16 17">
    <location>
        <position position="269"/>
    </location>
</feature>
<dbReference type="GO" id="GO:0004851">
    <property type="term" value="F:uroporphyrin-III C-methyltransferase activity"/>
    <property type="evidence" value="ECO:0007669"/>
    <property type="project" value="UniProtKB-UniRule"/>
</dbReference>
<evidence type="ECO:0000256" key="12">
    <source>
        <dbReference type="ARBA" id="ARBA00023268"/>
    </source>
</evidence>
<feature type="binding site" evidence="16">
    <location>
        <begin position="43"/>
        <end position="44"/>
    </location>
    <ligand>
        <name>NAD(+)</name>
        <dbReference type="ChEBI" id="CHEBI:57540"/>
    </ligand>
</feature>
<dbReference type="PROSITE" id="PS00840">
    <property type="entry name" value="SUMT_2"/>
    <property type="match status" value="1"/>
</dbReference>
<dbReference type="SUPFAM" id="SSF53790">
    <property type="entry name" value="Tetrapyrrole methylase"/>
    <property type="match status" value="1"/>
</dbReference>
<feature type="binding site" evidence="16">
    <location>
        <position position="305"/>
    </location>
    <ligand>
        <name>S-adenosyl-L-methionine</name>
        <dbReference type="ChEBI" id="CHEBI:59789"/>
    </ligand>
</feature>
<comment type="catalytic activity">
    <reaction evidence="16">
        <text>uroporphyrinogen III + 2 S-adenosyl-L-methionine = precorrin-2 + 2 S-adenosyl-L-homocysteine + H(+)</text>
        <dbReference type="Rhea" id="RHEA:32459"/>
        <dbReference type="ChEBI" id="CHEBI:15378"/>
        <dbReference type="ChEBI" id="CHEBI:57308"/>
        <dbReference type="ChEBI" id="CHEBI:57856"/>
        <dbReference type="ChEBI" id="CHEBI:58827"/>
        <dbReference type="ChEBI" id="CHEBI:59789"/>
        <dbReference type="EC" id="2.1.1.107"/>
    </reaction>
</comment>
<evidence type="ECO:0000313" key="22">
    <source>
        <dbReference type="EMBL" id="VFP84533.1"/>
    </source>
</evidence>
<feature type="domain" description="Tetrapyrrole methylase" evidence="19">
    <location>
        <begin position="217"/>
        <end position="426"/>
    </location>
</feature>
<dbReference type="InterPro" id="IPR036291">
    <property type="entry name" value="NAD(P)-bd_dom_sf"/>
</dbReference>
<evidence type="ECO:0000256" key="9">
    <source>
        <dbReference type="ARBA" id="ARBA00023027"/>
    </source>
</evidence>
<dbReference type="NCBIfam" id="TIGR01470">
    <property type="entry name" value="cysG_Nterm"/>
    <property type="match status" value="1"/>
</dbReference>
<dbReference type="Pfam" id="PF10414">
    <property type="entry name" value="CysG_dimeriser"/>
    <property type="match status" value="1"/>
</dbReference>
<dbReference type="InterPro" id="IPR000878">
    <property type="entry name" value="4pyrrol_Mease"/>
</dbReference>
<keyword evidence="10 16" id="KW-0456">Lyase</keyword>
<proteinExistence type="inferred from homology"/>
<evidence type="ECO:0000256" key="17">
    <source>
        <dbReference type="PIRSR" id="PIRSR036426-1"/>
    </source>
</evidence>
<feature type="binding site" evidence="16">
    <location>
        <begin position="300"/>
        <end position="302"/>
    </location>
    <ligand>
        <name>S-adenosyl-L-methionine</name>
        <dbReference type="ChEBI" id="CHEBI:59789"/>
    </ligand>
</feature>
<dbReference type="NCBIfam" id="TIGR01469">
    <property type="entry name" value="cobA_cysG_Cterm"/>
    <property type="match status" value="1"/>
</dbReference>
<sequence length="458" mass="50702">MDYLPLFVDLRKKPVLVVGGGHIAARKIELLTQAGACVQIVACKLCKPLITMTEQKNVEWLAKYYHIQQLERVFLVIAATNNSQLNGQIYQDATNRYLLVNVIDDKPLCSFIFPSIINRTPIIIAISSSGTAPTLARLLREKMEALLPSHLGKMAEIADQWRDKVKERFAIPSDRRHFWDKAFTGIFSSQMAVGKLEEAKRTLNHQLSNINISRGEIILVGVGPGNSGLLTLRGLQVMQLADVLLYDYLVSDEILNLGRRDADRICVGKRAHDHSITQEEINNMLVTLAREGKRVVRLKGGDPFIFGRGGEEIQAAAEAGIPFQVVPGVTASLGATAYAGIPLTHRDYAQSVLFMTGHCHSNGIVPDWETLVHPYQTLVIYMGSIAVTDISRQLIKHGRDPITPVAVISRGTRKDQNVLIGTLRNLPELALYAAAPTLFIIGAVVNLHRHLAWYQATE</sequence>
<evidence type="ECO:0000256" key="13">
    <source>
        <dbReference type="ARBA" id="ARBA00025705"/>
    </source>
</evidence>
<dbReference type="InterPro" id="IPR019478">
    <property type="entry name" value="Sirohaem_synthase_dimer_dom"/>
</dbReference>
<dbReference type="GO" id="GO:0009236">
    <property type="term" value="P:cobalamin biosynthetic process"/>
    <property type="evidence" value="ECO:0007669"/>
    <property type="project" value="UniProtKB-UniRule"/>
</dbReference>
<dbReference type="EMBL" id="LR217720">
    <property type="protein sequence ID" value="VFP84533.1"/>
    <property type="molecule type" value="Genomic_DNA"/>
</dbReference>
<dbReference type="OrthoDB" id="9815856at2"/>
<keyword evidence="6 16" id="KW-0808">Transferase</keyword>
<feature type="region of interest" description="Uroporphyrinogen-III C-methyltransferase" evidence="16">
    <location>
        <begin position="215"/>
        <end position="458"/>
    </location>
</feature>
<evidence type="ECO:0000256" key="10">
    <source>
        <dbReference type="ARBA" id="ARBA00023239"/>
    </source>
</evidence>
<comment type="pathway">
    <text evidence="13 16">Porphyrin-containing compound metabolism; siroheme biosynthesis; precorrin-2 from uroporphyrinogen III: step 1/1.</text>
</comment>
<evidence type="ECO:0000259" key="19">
    <source>
        <dbReference type="Pfam" id="PF00590"/>
    </source>
</evidence>
<dbReference type="Pfam" id="PF13241">
    <property type="entry name" value="NAD_binding_7"/>
    <property type="match status" value="1"/>
</dbReference>
<evidence type="ECO:0000259" key="20">
    <source>
        <dbReference type="Pfam" id="PF10414"/>
    </source>
</evidence>
<feature type="region of interest" description="Precorrin-2 dehydrogenase / sirohydrochlorin ferrochelatase" evidence="16">
    <location>
        <begin position="1"/>
        <end position="203"/>
    </location>
</feature>
<dbReference type="AlphaFoldDB" id="A0A451DDG8"/>
<dbReference type="CDD" id="cd11642">
    <property type="entry name" value="SUMT"/>
    <property type="match status" value="1"/>
</dbReference>
<evidence type="ECO:0000256" key="11">
    <source>
        <dbReference type="ARBA" id="ARBA00023244"/>
    </source>
</evidence>
<keyword evidence="5 16" id="KW-0489">Methyltransferase</keyword>
<comment type="pathway">
    <text evidence="16">Porphyrin-containing compound metabolism; siroheme biosynthesis; siroheme from sirohydrochlorin: step 1/1.</text>
</comment>
<dbReference type="InterPro" id="IPR014777">
    <property type="entry name" value="4pyrrole_Mease_sub1"/>
</dbReference>
<keyword evidence="11 16" id="KW-0627">Porphyrin biosynthesis</keyword>
<dbReference type="GO" id="GO:0043115">
    <property type="term" value="F:precorrin-2 dehydrogenase activity"/>
    <property type="evidence" value="ECO:0007669"/>
    <property type="project" value="UniProtKB-UniRule"/>
</dbReference>
<dbReference type="GO" id="GO:0051287">
    <property type="term" value="F:NAD binding"/>
    <property type="evidence" value="ECO:0007669"/>
    <property type="project" value="InterPro"/>
</dbReference>
<evidence type="ECO:0000256" key="18">
    <source>
        <dbReference type="RuleBase" id="RU003960"/>
    </source>
</evidence>
<dbReference type="PANTHER" id="PTHR45790:SF1">
    <property type="entry name" value="SIROHEME SYNTHASE"/>
    <property type="match status" value="1"/>
</dbReference>
<comment type="pathway">
    <text evidence="1 16">Porphyrin-containing compound metabolism; siroheme biosynthesis; sirohydrochlorin from precorrin-2: step 1/1.</text>
</comment>
<evidence type="ECO:0000256" key="15">
    <source>
        <dbReference type="ARBA" id="ARBA00060548"/>
    </source>
</evidence>
<evidence type="ECO:0000313" key="23">
    <source>
        <dbReference type="Proteomes" id="UP000294418"/>
    </source>
</evidence>
<dbReference type="InterPro" id="IPR012409">
    <property type="entry name" value="Sirohaem_synth"/>
</dbReference>
<dbReference type="Gene3D" id="3.40.1010.10">
    <property type="entry name" value="Cobalt-precorrin-4 Transmethylase, Domain 1"/>
    <property type="match status" value="1"/>
</dbReference>
<dbReference type="PIRSF" id="PIRSF036426">
    <property type="entry name" value="Sirohaem_synth"/>
    <property type="match status" value="1"/>
</dbReference>
<evidence type="ECO:0000256" key="16">
    <source>
        <dbReference type="HAMAP-Rule" id="MF_01646"/>
    </source>
</evidence>
<dbReference type="EC" id="1.3.1.76" evidence="16"/>